<gene>
    <name evidence="4" type="ORF">H6A60_05230</name>
</gene>
<accession>A0ABS2DRE0</accession>
<feature type="region of interest" description="Disordered" evidence="2">
    <location>
        <begin position="45"/>
        <end position="64"/>
    </location>
</feature>
<evidence type="ECO:0000313" key="4">
    <source>
        <dbReference type="EMBL" id="MBM6703886.1"/>
    </source>
</evidence>
<keyword evidence="5" id="KW-1185">Reference proteome</keyword>
<feature type="compositionally biased region" description="Basic and acidic residues" evidence="2">
    <location>
        <begin position="45"/>
        <end position="60"/>
    </location>
</feature>
<feature type="coiled-coil region" evidence="1">
    <location>
        <begin position="101"/>
        <end position="128"/>
    </location>
</feature>
<evidence type="ECO:0000256" key="1">
    <source>
        <dbReference type="SAM" id="Coils"/>
    </source>
</evidence>
<keyword evidence="3" id="KW-0472">Membrane</keyword>
<keyword evidence="1" id="KW-0175">Coiled coil</keyword>
<proteinExistence type="predicted"/>
<evidence type="ECO:0000256" key="2">
    <source>
        <dbReference type="SAM" id="MobiDB-lite"/>
    </source>
</evidence>
<organism evidence="4 5">
    <name type="scientific">Sutterella massiliensis</name>
    <dbReference type="NCBI Taxonomy" id="1816689"/>
    <lineage>
        <taxon>Bacteria</taxon>
        <taxon>Pseudomonadati</taxon>
        <taxon>Pseudomonadota</taxon>
        <taxon>Betaproteobacteria</taxon>
        <taxon>Burkholderiales</taxon>
        <taxon>Sutterellaceae</taxon>
        <taxon>Sutterella</taxon>
    </lineage>
</organism>
<evidence type="ECO:0000313" key="5">
    <source>
        <dbReference type="Proteomes" id="UP000715095"/>
    </source>
</evidence>
<keyword evidence="3" id="KW-1133">Transmembrane helix</keyword>
<dbReference type="EMBL" id="JACJJC010000006">
    <property type="protein sequence ID" value="MBM6703886.1"/>
    <property type="molecule type" value="Genomic_DNA"/>
</dbReference>
<comment type="caution">
    <text evidence="4">The sequence shown here is derived from an EMBL/GenBank/DDBJ whole genome shotgun (WGS) entry which is preliminary data.</text>
</comment>
<evidence type="ECO:0000256" key="3">
    <source>
        <dbReference type="SAM" id="Phobius"/>
    </source>
</evidence>
<dbReference type="RefSeq" id="WP_205102354.1">
    <property type="nucleotide sequence ID" value="NZ_JACJJC010000006.1"/>
</dbReference>
<protein>
    <recommendedName>
        <fullName evidence="6">Cell division protein ZipA</fullName>
    </recommendedName>
</protein>
<keyword evidence="3" id="KW-0812">Transmembrane</keyword>
<dbReference type="Proteomes" id="UP000715095">
    <property type="component" value="Unassembled WGS sequence"/>
</dbReference>
<evidence type="ECO:0008006" key="6">
    <source>
        <dbReference type="Google" id="ProtNLM"/>
    </source>
</evidence>
<sequence length="407" mass="44651">MQYETIIISVLAALVIIGLLYWRSKREERAASSSNRLRRVEPAKDVLASNEREENAHVEPEFQPSAQIAASVDETLQAKVAQAEAVPEPETIVPTEDPPIYKALEAEKKQKAEEAARVKEKLEAADDEPPTDAYTYPPVDPGIEWVLEISPKEGQQFVLGGVESLAREINRLGLPLLVRCWAQSVRDGLYYEADALTSPAKHVVASLVLANRTAKLDDIKASAFYQVLEQSAAQSEDVVVRRQLEPAQAVQRSEKLKQFVEYFDTTVEVLIEPIDPEAPLTVEGVDRVATSAGFKAATGCWEYRVSASDHDPILRLAFGDEGTKCLVLAYDVPVSSIERGDLRLFFAMANHIANALHCAWVDQSHNAIDAGGALLIEEAIQHRTALMAENGAEAGSERAKLLFARGA</sequence>
<reference evidence="4 5" key="1">
    <citation type="journal article" date="2021" name="Sci. Rep.">
        <title>The distribution of antibiotic resistance genes in chicken gut microbiota commensals.</title>
        <authorList>
            <person name="Juricova H."/>
            <person name="Matiasovicova J."/>
            <person name="Kubasova T."/>
            <person name="Cejkova D."/>
            <person name="Rychlik I."/>
        </authorList>
    </citation>
    <scope>NUCLEOTIDE SEQUENCE [LARGE SCALE GENOMIC DNA]</scope>
    <source>
        <strain evidence="4 5">An829</strain>
    </source>
</reference>
<feature type="transmembrane region" description="Helical" evidence="3">
    <location>
        <begin position="6"/>
        <end position="22"/>
    </location>
</feature>
<name>A0ABS2DRE0_9BURK</name>